<dbReference type="InterPro" id="IPR018200">
    <property type="entry name" value="USP_CS"/>
</dbReference>
<evidence type="ECO:0000256" key="6">
    <source>
        <dbReference type="PROSITE-ProRule" id="PRU00502"/>
    </source>
</evidence>
<gene>
    <name evidence="10" type="primary">USP33_2</name>
    <name evidence="10" type="ORF">KIN20_034785</name>
</gene>
<feature type="domain" description="USP" evidence="8">
    <location>
        <begin position="319"/>
        <end position="594"/>
    </location>
</feature>
<evidence type="ECO:0000313" key="11">
    <source>
        <dbReference type="Proteomes" id="UP001196413"/>
    </source>
</evidence>
<evidence type="ECO:0000259" key="8">
    <source>
        <dbReference type="PROSITE" id="PS50235"/>
    </source>
</evidence>
<keyword evidence="3" id="KW-0479">Metal-binding</keyword>
<keyword evidence="10" id="KW-0378">Hydrolase</keyword>
<evidence type="ECO:0000256" key="1">
    <source>
        <dbReference type="ARBA" id="ARBA00000707"/>
    </source>
</evidence>
<organism evidence="10 11">
    <name type="scientific">Parelaphostrongylus tenuis</name>
    <name type="common">Meningeal worm</name>
    <dbReference type="NCBI Taxonomy" id="148309"/>
    <lineage>
        <taxon>Eukaryota</taxon>
        <taxon>Metazoa</taxon>
        <taxon>Ecdysozoa</taxon>
        <taxon>Nematoda</taxon>
        <taxon>Chromadorea</taxon>
        <taxon>Rhabditida</taxon>
        <taxon>Rhabditina</taxon>
        <taxon>Rhabditomorpha</taxon>
        <taxon>Strongyloidea</taxon>
        <taxon>Metastrongylidae</taxon>
        <taxon>Parelaphostrongylus</taxon>
    </lineage>
</organism>
<dbReference type="SUPFAM" id="SSF54001">
    <property type="entry name" value="Cysteine proteinases"/>
    <property type="match status" value="1"/>
</dbReference>
<name>A0AAD5RAJ9_PARTN</name>
<evidence type="ECO:0000259" key="9">
    <source>
        <dbReference type="PROSITE" id="PS50271"/>
    </source>
</evidence>
<sequence length="594" mass="66262">MSEFRQSIIKLKANIGTVERMVTKQTKLVKHAPTERVKRNELMRYTKKIMCVTSMTPRERKCQVRLQACSVCNLSASENITVVNSSANTQATTESTAHYDARLPSMGRMRCERRNTLDSECPENDVSSNTTTAQGMDRDNISHCTHLDSVGKLTREQLRSAVKLQCSICANGGSKVAARWLCLHEECLKAGRLTALCGSQQGESRHASTHFEAYPSHCILCSLRNGRLCCLKCASEIYTDSNVPPIDPEIRRALTPLKRNHIRSSGTASTEMANKKNSAHCRQVTQTRGRSIGSFAVVNRPLAKDMEDEFDLDFPKGLTGLYNLGNTCYFNASIQVLSNCPPFSDYFRDKEDLRPYANREPLVANTMALLIQQLWSAKREPAVFPKALLARVRDNYPQFRGWIQQDAQELIRCLLELLHSELGQPVYDYEEYSILGRRDLERQNSTSSNGSDQFETADSGWSSDGDITCTSTGSRASASTHSEKTAETFSIPLRWRSIVTDVFDGSIESCVTCLTCKTVSVTTETFQDLSLPIPSAEHLSRIRQCYSGDSEGGDGMGSESSEGYGWLSWLRSLSGFIYDHISFFGGLLFGFLLT</sequence>
<dbReference type="Gene3D" id="3.90.70.10">
    <property type="entry name" value="Cysteine proteinases"/>
    <property type="match status" value="1"/>
</dbReference>
<dbReference type="InterPro" id="IPR001394">
    <property type="entry name" value="Peptidase_C19_UCH"/>
</dbReference>
<evidence type="ECO:0000256" key="2">
    <source>
        <dbReference type="ARBA" id="ARBA00012759"/>
    </source>
</evidence>
<dbReference type="PROSITE" id="PS50235">
    <property type="entry name" value="USP_3"/>
    <property type="match status" value="1"/>
</dbReference>
<dbReference type="GO" id="GO:0004843">
    <property type="term" value="F:cysteine-type deubiquitinase activity"/>
    <property type="evidence" value="ECO:0007669"/>
    <property type="project" value="UniProtKB-EC"/>
</dbReference>
<dbReference type="Pfam" id="PF00443">
    <property type="entry name" value="UCH"/>
    <property type="match status" value="1"/>
</dbReference>
<dbReference type="InterPro" id="IPR028889">
    <property type="entry name" value="USP"/>
</dbReference>
<feature type="compositionally biased region" description="Polar residues" evidence="7">
    <location>
        <begin position="443"/>
        <end position="462"/>
    </location>
</feature>
<comment type="catalytic activity">
    <reaction evidence="1">
        <text>Thiol-dependent hydrolysis of ester, thioester, amide, peptide and isopeptide bonds formed by the C-terminal Gly of ubiquitin (a 76-residue protein attached to proteins as an intracellular targeting signal).</text>
        <dbReference type="EC" id="3.4.19.12"/>
    </reaction>
</comment>
<dbReference type="InterPro" id="IPR001607">
    <property type="entry name" value="Znf_UBP"/>
</dbReference>
<keyword evidence="11" id="KW-1185">Reference proteome</keyword>
<dbReference type="Proteomes" id="UP001196413">
    <property type="component" value="Unassembled WGS sequence"/>
</dbReference>
<dbReference type="PROSITE" id="PS00972">
    <property type="entry name" value="USP_1"/>
    <property type="match status" value="1"/>
</dbReference>
<evidence type="ECO:0000256" key="3">
    <source>
        <dbReference type="ARBA" id="ARBA00022723"/>
    </source>
</evidence>
<dbReference type="PANTHER" id="PTHR21646:SF86">
    <property type="entry name" value="UBIQUITIN CARBOXYL-TERMINAL HYDROLASE"/>
    <property type="match status" value="1"/>
</dbReference>
<dbReference type="PANTHER" id="PTHR21646">
    <property type="entry name" value="UBIQUITIN CARBOXYL-TERMINAL HYDROLASE"/>
    <property type="match status" value="1"/>
</dbReference>
<evidence type="ECO:0000256" key="7">
    <source>
        <dbReference type="SAM" id="MobiDB-lite"/>
    </source>
</evidence>
<dbReference type="InterPro" id="IPR013083">
    <property type="entry name" value="Znf_RING/FYVE/PHD"/>
</dbReference>
<dbReference type="SUPFAM" id="SSF57850">
    <property type="entry name" value="RING/U-box"/>
    <property type="match status" value="1"/>
</dbReference>
<dbReference type="InterPro" id="IPR038765">
    <property type="entry name" value="Papain-like_cys_pep_sf"/>
</dbReference>
<dbReference type="InterPro" id="IPR050185">
    <property type="entry name" value="Ub_carboxyl-term_hydrolase"/>
</dbReference>
<dbReference type="GO" id="GO:0016579">
    <property type="term" value="P:protein deubiquitination"/>
    <property type="evidence" value="ECO:0007669"/>
    <property type="project" value="InterPro"/>
</dbReference>
<dbReference type="Gene3D" id="3.30.40.10">
    <property type="entry name" value="Zinc/RING finger domain, C3HC4 (zinc finger)"/>
    <property type="match status" value="1"/>
</dbReference>
<accession>A0AAD5RAJ9</accession>
<dbReference type="GO" id="GO:0008270">
    <property type="term" value="F:zinc ion binding"/>
    <property type="evidence" value="ECO:0007669"/>
    <property type="project" value="UniProtKB-KW"/>
</dbReference>
<comment type="caution">
    <text evidence="10">The sequence shown here is derived from an EMBL/GenBank/DDBJ whole genome shotgun (WGS) entry which is preliminary data.</text>
</comment>
<evidence type="ECO:0000313" key="10">
    <source>
        <dbReference type="EMBL" id="KAJ1372594.1"/>
    </source>
</evidence>
<feature type="region of interest" description="Disordered" evidence="7">
    <location>
        <begin position="442"/>
        <end position="465"/>
    </location>
</feature>
<dbReference type="EC" id="3.4.19.12" evidence="2"/>
<dbReference type="EMBL" id="JAHQIW010007160">
    <property type="protein sequence ID" value="KAJ1372594.1"/>
    <property type="molecule type" value="Genomic_DNA"/>
</dbReference>
<proteinExistence type="predicted"/>
<keyword evidence="5" id="KW-0862">Zinc</keyword>
<evidence type="ECO:0000256" key="4">
    <source>
        <dbReference type="ARBA" id="ARBA00022771"/>
    </source>
</evidence>
<keyword evidence="4 6" id="KW-0863">Zinc-finger</keyword>
<reference evidence="10" key="1">
    <citation type="submission" date="2021-06" db="EMBL/GenBank/DDBJ databases">
        <title>Parelaphostrongylus tenuis whole genome reference sequence.</title>
        <authorList>
            <person name="Garwood T.J."/>
            <person name="Larsen P.A."/>
            <person name="Fountain-Jones N.M."/>
            <person name="Garbe J.R."/>
            <person name="Macchietto M.G."/>
            <person name="Kania S.A."/>
            <person name="Gerhold R.W."/>
            <person name="Richards J.E."/>
            <person name="Wolf T.M."/>
        </authorList>
    </citation>
    <scope>NUCLEOTIDE SEQUENCE</scope>
    <source>
        <strain evidence="10">MNPRO001-30</strain>
        <tissue evidence="10">Meninges</tissue>
    </source>
</reference>
<dbReference type="PROSITE" id="PS50271">
    <property type="entry name" value="ZF_UBP"/>
    <property type="match status" value="1"/>
</dbReference>
<protein>
    <recommendedName>
        <fullName evidence="2">ubiquitinyl hydrolase 1</fullName>
        <ecNumber evidence="2">3.4.19.12</ecNumber>
    </recommendedName>
</protein>
<dbReference type="AlphaFoldDB" id="A0AAD5RAJ9"/>
<evidence type="ECO:0000256" key="5">
    <source>
        <dbReference type="ARBA" id="ARBA00022833"/>
    </source>
</evidence>
<feature type="domain" description="UBP-type" evidence="9">
    <location>
        <begin position="142"/>
        <end position="257"/>
    </location>
</feature>